<keyword evidence="3" id="KW-1185">Reference proteome</keyword>
<name>A0A251UBF4_HELAN</name>
<evidence type="ECO:0000313" key="2">
    <source>
        <dbReference type="EMBL" id="OTG19621.1"/>
    </source>
</evidence>
<sequence length="79" mass="9039">MFKYSYCFCIWDIQKIAPVGSLLQSSILGVLPTYRLQHTPPNSFIYLFLPPCKERPSILSSNLESYSPLVSCLWSSSKF</sequence>
<dbReference type="InParanoid" id="A0A251UBF4"/>
<dbReference type="EMBL" id="CM007897">
    <property type="protein sequence ID" value="OTG19621.1"/>
    <property type="molecule type" value="Genomic_DNA"/>
</dbReference>
<proteinExistence type="predicted"/>
<reference evidence="1 3" key="1">
    <citation type="journal article" date="2017" name="Nature">
        <title>The sunflower genome provides insights into oil metabolism, flowering and Asterid evolution.</title>
        <authorList>
            <person name="Badouin H."/>
            <person name="Gouzy J."/>
            <person name="Grassa C.J."/>
            <person name="Murat F."/>
            <person name="Staton S.E."/>
            <person name="Cottret L."/>
            <person name="Lelandais-Briere C."/>
            <person name="Owens G.L."/>
            <person name="Carrere S."/>
            <person name="Mayjonade B."/>
            <person name="Legrand L."/>
            <person name="Gill N."/>
            <person name="Kane N.C."/>
            <person name="Bowers J.E."/>
            <person name="Hubner S."/>
            <person name="Bellec A."/>
            <person name="Berard A."/>
            <person name="Berges H."/>
            <person name="Blanchet N."/>
            <person name="Boniface M.C."/>
            <person name="Brunel D."/>
            <person name="Catrice O."/>
            <person name="Chaidir N."/>
            <person name="Claudel C."/>
            <person name="Donnadieu C."/>
            <person name="Faraut T."/>
            <person name="Fievet G."/>
            <person name="Helmstetter N."/>
            <person name="King M."/>
            <person name="Knapp S.J."/>
            <person name="Lai Z."/>
            <person name="Le Paslier M.C."/>
            <person name="Lippi Y."/>
            <person name="Lorenzon L."/>
            <person name="Mandel J.R."/>
            <person name="Marage G."/>
            <person name="Marchand G."/>
            <person name="Marquand E."/>
            <person name="Bret-Mestries E."/>
            <person name="Morien E."/>
            <person name="Nambeesan S."/>
            <person name="Nguyen T."/>
            <person name="Pegot-Espagnet P."/>
            <person name="Pouilly N."/>
            <person name="Raftis F."/>
            <person name="Sallet E."/>
            <person name="Schiex T."/>
            <person name="Thomas J."/>
            <person name="Vandecasteele C."/>
            <person name="Vares D."/>
            <person name="Vear F."/>
            <person name="Vautrin S."/>
            <person name="Crespi M."/>
            <person name="Mangin B."/>
            <person name="Burke J.M."/>
            <person name="Salse J."/>
            <person name="Munos S."/>
            <person name="Vincourt P."/>
            <person name="Rieseberg L.H."/>
            <person name="Langlade N.B."/>
        </authorList>
    </citation>
    <scope>NUCLEOTIDE SEQUENCE [LARGE SCALE GENOMIC DNA]</scope>
    <source>
        <strain evidence="3">cv. SF193</strain>
        <tissue evidence="1">Leaves</tissue>
    </source>
</reference>
<reference evidence="2" key="2">
    <citation type="submission" date="2017-02" db="EMBL/GenBank/DDBJ databases">
        <title>Sunflower complete genome.</title>
        <authorList>
            <person name="Langlade N."/>
            <person name="Munos S."/>
        </authorList>
    </citation>
    <scope>NUCLEOTIDE SEQUENCE [LARGE SCALE GENOMIC DNA]</scope>
    <source>
        <tissue evidence="2">Leaves</tissue>
    </source>
</reference>
<dbReference type="Proteomes" id="UP000215914">
    <property type="component" value="Chromosome 8"/>
</dbReference>
<accession>A0A251UBF4</accession>
<dbReference type="AlphaFoldDB" id="A0A251UBF4"/>
<organism evidence="2 3">
    <name type="scientific">Helianthus annuus</name>
    <name type="common">Common sunflower</name>
    <dbReference type="NCBI Taxonomy" id="4232"/>
    <lineage>
        <taxon>Eukaryota</taxon>
        <taxon>Viridiplantae</taxon>
        <taxon>Streptophyta</taxon>
        <taxon>Embryophyta</taxon>
        <taxon>Tracheophyta</taxon>
        <taxon>Spermatophyta</taxon>
        <taxon>Magnoliopsida</taxon>
        <taxon>eudicotyledons</taxon>
        <taxon>Gunneridae</taxon>
        <taxon>Pentapetalae</taxon>
        <taxon>asterids</taxon>
        <taxon>campanulids</taxon>
        <taxon>Asterales</taxon>
        <taxon>Asteraceae</taxon>
        <taxon>Asteroideae</taxon>
        <taxon>Heliantheae alliance</taxon>
        <taxon>Heliantheae</taxon>
        <taxon>Helianthus</taxon>
    </lineage>
</organism>
<reference evidence="1" key="3">
    <citation type="submission" date="2020-06" db="EMBL/GenBank/DDBJ databases">
        <title>Helianthus annuus Genome sequencing and assembly Release 2.</title>
        <authorList>
            <person name="Gouzy J."/>
            <person name="Langlade N."/>
            <person name="Munos S."/>
        </authorList>
    </citation>
    <scope>NUCLEOTIDE SEQUENCE</scope>
    <source>
        <tissue evidence="1">Leaves</tissue>
    </source>
</reference>
<evidence type="ECO:0000313" key="1">
    <source>
        <dbReference type="EMBL" id="KAF5797011.1"/>
    </source>
</evidence>
<protein>
    <submittedName>
        <fullName evidence="2">Uncharacterized protein</fullName>
    </submittedName>
</protein>
<evidence type="ECO:0000313" key="3">
    <source>
        <dbReference type="Proteomes" id="UP000215914"/>
    </source>
</evidence>
<dbReference type="EMBL" id="MNCJ02000323">
    <property type="protein sequence ID" value="KAF5797011.1"/>
    <property type="molecule type" value="Genomic_DNA"/>
</dbReference>
<gene>
    <name evidence="2" type="ORF">HannXRQ_Chr08g0236151</name>
    <name evidence="1" type="ORF">HanXRQr2_Chr08g0358591</name>
</gene>
<dbReference type="Gramene" id="mRNA:HanXRQr2_Chr08g0358591">
    <property type="protein sequence ID" value="CDS:HanXRQr2_Chr08g0358591.1"/>
    <property type="gene ID" value="HanXRQr2_Chr08g0358591"/>
</dbReference>